<proteinExistence type="predicted"/>
<protein>
    <submittedName>
        <fullName evidence="1">Uncharacterized protein</fullName>
    </submittedName>
</protein>
<evidence type="ECO:0000313" key="1">
    <source>
        <dbReference type="EMBL" id="MFC5288518.1"/>
    </source>
</evidence>
<reference evidence="2" key="1">
    <citation type="journal article" date="2019" name="Int. J. Syst. Evol. Microbiol.">
        <title>The Global Catalogue of Microorganisms (GCM) 10K type strain sequencing project: providing services to taxonomists for standard genome sequencing and annotation.</title>
        <authorList>
            <consortium name="The Broad Institute Genomics Platform"/>
            <consortium name="The Broad Institute Genome Sequencing Center for Infectious Disease"/>
            <person name="Wu L."/>
            <person name="Ma J."/>
        </authorList>
    </citation>
    <scope>NUCLEOTIDE SEQUENCE [LARGE SCALE GENOMIC DNA]</scope>
    <source>
        <strain evidence="2">CCUG 59778</strain>
    </source>
</reference>
<evidence type="ECO:0000313" key="2">
    <source>
        <dbReference type="Proteomes" id="UP001596157"/>
    </source>
</evidence>
<dbReference type="EMBL" id="JBHSKF010000006">
    <property type="protein sequence ID" value="MFC5288518.1"/>
    <property type="molecule type" value="Genomic_DNA"/>
</dbReference>
<dbReference type="Proteomes" id="UP001596157">
    <property type="component" value="Unassembled WGS sequence"/>
</dbReference>
<dbReference type="RefSeq" id="WP_378248364.1">
    <property type="nucleotide sequence ID" value="NZ_JBHSKF010000006.1"/>
</dbReference>
<accession>A0ABW0EM81</accession>
<gene>
    <name evidence="1" type="ORF">ACFPM7_15765</name>
</gene>
<comment type="caution">
    <text evidence="1">The sequence shown here is derived from an EMBL/GenBank/DDBJ whole genome shotgun (WGS) entry which is preliminary data.</text>
</comment>
<sequence length="61" mass="6531">MQIPKDTVLEMIKGQGDPDKAARAEAELPDQIDTVEHRDVLAEYGVEPSDLAGDPGNTLGI</sequence>
<organism evidence="1 2">
    <name type="scientific">Actinokineospora guangxiensis</name>
    <dbReference type="NCBI Taxonomy" id="1490288"/>
    <lineage>
        <taxon>Bacteria</taxon>
        <taxon>Bacillati</taxon>
        <taxon>Actinomycetota</taxon>
        <taxon>Actinomycetes</taxon>
        <taxon>Pseudonocardiales</taxon>
        <taxon>Pseudonocardiaceae</taxon>
        <taxon>Actinokineospora</taxon>
    </lineage>
</organism>
<name>A0ABW0EM81_9PSEU</name>
<keyword evidence="2" id="KW-1185">Reference proteome</keyword>